<evidence type="ECO:0000313" key="2">
    <source>
        <dbReference type="Proteomes" id="UP000177039"/>
    </source>
</evidence>
<evidence type="ECO:0000313" key="1">
    <source>
        <dbReference type="EMBL" id="OGD99016.1"/>
    </source>
</evidence>
<accession>A0A1F5H4C6</accession>
<dbReference type="EMBL" id="MFBT01000026">
    <property type="protein sequence ID" value="OGD99016.1"/>
    <property type="molecule type" value="Genomic_DNA"/>
</dbReference>
<protein>
    <submittedName>
        <fullName evidence="1">Uncharacterized protein</fullName>
    </submittedName>
</protein>
<sequence length="234" mass="27497">MRILKQALISLVKKSKLKNLLLGKIEEQDYEFVYLALQNEGLLSFDAYQRLKQEFQERNKYLSLIKITAPTAFADKAMAHLLSLFPKLQPAEKNKSIKAQREYDVFYRRGGKRLIKIEVKAGRAVDKTRPNIPYERRAFSTLDKDGVFDMNFQQMKPDYFDIAILMGIWTDKIRYWVLSSKDMRNHKHFSPGQHRGNKGNEGQIHIKPQNLSDFKQFEVEERRVLETVLKKASR</sequence>
<proteinExistence type="predicted"/>
<name>A0A1F5H4C6_9BACT</name>
<organism evidence="1 2">
    <name type="scientific">Candidatus Curtissbacteria bacterium RIFCSPLOWO2_01_FULL_42_50</name>
    <dbReference type="NCBI Taxonomy" id="1797730"/>
    <lineage>
        <taxon>Bacteria</taxon>
        <taxon>Candidatus Curtissiibacteriota</taxon>
    </lineage>
</organism>
<dbReference type="AlphaFoldDB" id="A0A1F5H4C6"/>
<gene>
    <name evidence="1" type="ORF">A3B54_01410</name>
</gene>
<reference evidence="1 2" key="1">
    <citation type="journal article" date="2016" name="Nat. Commun.">
        <title>Thousands of microbial genomes shed light on interconnected biogeochemical processes in an aquifer system.</title>
        <authorList>
            <person name="Anantharaman K."/>
            <person name="Brown C.T."/>
            <person name="Hug L.A."/>
            <person name="Sharon I."/>
            <person name="Castelle C.J."/>
            <person name="Probst A.J."/>
            <person name="Thomas B.C."/>
            <person name="Singh A."/>
            <person name="Wilkins M.J."/>
            <person name="Karaoz U."/>
            <person name="Brodie E.L."/>
            <person name="Williams K.H."/>
            <person name="Hubbard S.S."/>
            <person name="Banfield J.F."/>
        </authorList>
    </citation>
    <scope>NUCLEOTIDE SEQUENCE [LARGE SCALE GENOMIC DNA]</scope>
</reference>
<dbReference type="Proteomes" id="UP000177039">
    <property type="component" value="Unassembled WGS sequence"/>
</dbReference>
<comment type="caution">
    <text evidence="1">The sequence shown here is derived from an EMBL/GenBank/DDBJ whole genome shotgun (WGS) entry which is preliminary data.</text>
</comment>